<keyword evidence="5 11" id="KW-0863">Zinc-finger</keyword>
<evidence type="ECO:0000256" key="8">
    <source>
        <dbReference type="ARBA" id="ARBA00023163"/>
    </source>
</evidence>
<dbReference type="InterPro" id="IPR004600">
    <property type="entry name" value="TFIIH_Tfb4/GTF2H3"/>
</dbReference>
<name>A0A3M7S9H2_BRAPC</name>
<dbReference type="STRING" id="10195.A0A3M7S9H2"/>
<dbReference type="GO" id="GO:0005675">
    <property type="term" value="C:transcription factor TFIIH holo complex"/>
    <property type="evidence" value="ECO:0007669"/>
    <property type="project" value="UniProtKB-UniRule"/>
</dbReference>
<evidence type="ECO:0000256" key="9">
    <source>
        <dbReference type="ARBA" id="ARBA00023204"/>
    </source>
</evidence>
<dbReference type="GO" id="GO:0006355">
    <property type="term" value="P:regulation of DNA-templated transcription"/>
    <property type="evidence" value="ECO:0007669"/>
    <property type="project" value="InterPro"/>
</dbReference>
<comment type="subcellular location">
    <subcellularLocation>
        <location evidence="1 11">Nucleus</location>
    </subcellularLocation>
</comment>
<comment type="caution">
    <text evidence="12">The sequence shown here is derived from an EMBL/GenBank/DDBJ whole genome shotgun (WGS) entry which is preliminary data.</text>
</comment>
<evidence type="ECO:0000256" key="11">
    <source>
        <dbReference type="RuleBase" id="RU368090"/>
    </source>
</evidence>
<keyword evidence="3 11" id="KW-0479">Metal-binding</keyword>
<keyword evidence="10 11" id="KW-0539">Nucleus</keyword>
<keyword evidence="8 11" id="KW-0804">Transcription</keyword>
<dbReference type="PANTHER" id="PTHR12831:SF0">
    <property type="entry name" value="GENERAL TRANSCRIPTION FACTOR IIH SUBUNIT 3"/>
    <property type="match status" value="1"/>
</dbReference>
<dbReference type="EMBL" id="REGN01001817">
    <property type="protein sequence ID" value="RNA32317.1"/>
    <property type="molecule type" value="Genomic_DNA"/>
</dbReference>
<evidence type="ECO:0000256" key="1">
    <source>
        <dbReference type="ARBA" id="ARBA00004123"/>
    </source>
</evidence>
<dbReference type="GO" id="GO:0000439">
    <property type="term" value="C:transcription factor TFIIH core complex"/>
    <property type="evidence" value="ECO:0007669"/>
    <property type="project" value="UniProtKB-UniRule"/>
</dbReference>
<keyword evidence="7 11" id="KW-0805">Transcription regulation</keyword>
<dbReference type="OrthoDB" id="17307at2759"/>
<evidence type="ECO:0000313" key="12">
    <source>
        <dbReference type="EMBL" id="RNA32317.1"/>
    </source>
</evidence>
<evidence type="ECO:0000256" key="6">
    <source>
        <dbReference type="ARBA" id="ARBA00022833"/>
    </source>
</evidence>
<reference evidence="12 13" key="1">
    <citation type="journal article" date="2018" name="Sci. Rep.">
        <title>Genomic signatures of local adaptation to the degree of environmental predictability in rotifers.</title>
        <authorList>
            <person name="Franch-Gras L."/>
            <person name="Hahn C."/>
            <person name="Garcia-Roger E.M."/>
            <person name="Carmona M.J."/>
            <person name="Serra M."/>
            <person name="Gomez A."/>
        </authorList>
    </citation>
    <scope>NUCLEOTIDE SEQUENCE [LARGE SCALE GENOMIC DNA]</scope>
    <source>
        <strain evidence="12">HYR1</strain>
    </source>
</reference>
<keyword evidence="9 11" id="KW-0234">DNA repair</keyword>
<organism evidence="12 13">
    <name type="scientific">Brachionus plicatilis</name>
    <name type="common">Marine rotifer</name>
    <name type="synonym">Brachionus muelleri</name>
    <dbReference type="NCBI Taxonomy" id="10195"/>
    <lineage>
        <taxon>Eukaryota</taxon>
        <taxon>Metazoa</taxon>
        <taxon>Spiralia</taxon>
        <taxon>Gnathifera</taxon>
        <taxon>Rotifera</taxon>
        <taxon>Eurotatoria</taxon>
        <taxon>Monogononta</taxon>
        <taxon>Pseudotrocha</taxon>
        <taxon>Ploima</taxon>
        <taxon>Brachionidae</taxon>
        <taxon>Brachionus</taxon>
    </lineage>
</organism>
<comment type="function">
    <text evidence="11">Component of the general transcription and DNA repair factor IIH (TFIIH) core complex, which is involved in general and transcription-coupled nucleotide excision repair (NER) of damaged DNA and, when complexed to CAK, in RNA transcription by RNA polymerase II. In NER, TFIIH acts by opening DNA around the lesion to allow the excision of the damaged oligonucleotide and its replacement by a new DNA fragment. In transcription, TFIIH has an essential role in transcription initiation. When the pre-initiation complex (PIC) has been established, TFIIH is required for promoter opening and promoter escape. Phosphorylation of the C-terminal tail (CTD) of the largest subunit of RNA polymerase II by the kinase module CAK controls the initiation of transcription.</text>
</comment>
<evidence type="ECO:0000313" key="13">
    <source>
        <dbReference type="Proteomes" id="UP000276133"/>
    </source>
</evidence>
<evidence type="ECO:0000256" key="7">
    <source>
        <dbReference type="ARBA" id="ARBA00023015"/>
    </source>
</evidence>
<keyword evidence="13" id="KW-1185">Reference proteome</keyword>
<evidence type="ECO:0000256" key="5">
    <source>
        <dbReference type="ARBA" id="ARBA00022771"/>
    </source>
</evidence>
<evidence type="ECO:0000256" key="2">
    <source>
        <dbReference type="ARBA" id="ARBA00005273"/>
    </source>
</evidence>
<dbReference type="Proteomes" id="UP000276133">
    <property type="component" value="Unassembled WGS sequence"/>
</dbReference>
<keyword evidence="6 11" id="KW-0862">Zinc</keyword>
<accession>A0A3M7S9H2</accession>
<gene>
    <name evidence="12" type="ORF">BpHYR1_012248</name>
</gene>
<evidence type="ECO:0000256" key="4">
    <source>
        <dbReference type="ARBA" id="ARBA00022763"/>
    </source>
</evidence>
<dbReference type="Gene3D" id="3.40.50.410">
    <property type="entry name" value="von Willebrand factor, type A domain"/>
    <property type="match status" value="1"/>
</dbReference>
<dbReference type="InterPro" id="IPR036465">
    <property type="entry name" value="vWFA_dom_sf"/>
</dbReference>
<dbReference type="Pfam" id="PF03850">
    <property type="entry name" value="Tfb4"/>
    <property type="match status" value="1"/>
</dbReference>
<dbReference type="PANTHER" id="PTHR12831">
    <property type="entry name" value="TRANSCRIPTION INITIATION FACTOR IIH TFIIH , POLYPEPTIDE 3-RELATED"/>
    <property type="match status" value="1"/>
</dbReference>
<dbReference type="GO" id="GO:0006289">
    <property type="term" value="P:nucleotide-excision repair"/>
    <property type="evidence" value="ECO:0007669"/>
    <property type="project" value="UniProtKB-UniRule"/>
</dbReference>
<dbReference type="GO" id="GO:0008270">
    <property type="term" value="F:zinc ion binding"/>
    <property type="evidence" value="ECO:0007669"/>
    <property type="project" value="UniProtKB-KW"/>
</dbReference>
<proteinExistence type="inferred from homology"/>
<keyword evidence="4 11" id="KW-0227">DNA damage</keyword>
<protein>
    <recommendedName>
        <fullName evidence="11">General transcription factor IIH subunit 3</fullName>
    </recommendedName>
    <alternativeName>
        <fullName evidence="11">General transcription factor IIH polypeptide 3</fullName>
    </alternativeName>
</protein>
<comment type="subunit">
    <text evidence="11">Part of a TFIID-containing RNA polymerase II pre-initiation complex that is composed of TBP and at least GTF2A1, GTF2A2, GTF2E1, GTF2E2, GTF2F1, GTF2H2, GTF2H3, GTF2H4, GTF2H5, GTF2B, TCEA1, ERCC2, ERCC3, TAF1, TAF2, TAF3, TAF4, TAF5, TAF6, TAF7, TAF8, TAF9, TAF10, TAF11, TAF12 and TAF13. Component of the 7-subunit TFIIH core complex composed of XPB/ERCC3, XPD/ERCC2, GTF2H1, GTF2H2, GTF2H3, GTF2H4 and GTF2H5, which is active in NER. The core complex associates with the 3-subunit CDK-activating kinase (CAK) module composed of CCNH/cyclin H, CDK7 and MNAT1 to form the 10-subunit holoenzyme (holo-TFIIH) active in transcription. Interacts with RARA; the interaction requires prior phosphorylation of RARA on 'Ser-369' which then enhances interaction of RARA with CDK7.</text>
</comment>
<sequence>MNNEKNLLIVILDTNPIWWGLQNSGSIQQEDQVPIHDNITFSDCLSGVMGFINAYKTMNQNNSVCLIAAHNTRAEYLYPAKSKLADNNQTPWERYEQISDIYESVKEGLKNLSQQHLENLSDAKEVKNKDNLSNDSMISSAMGLGLCFINRIQRKYIFAESVKYRFVVIKASDDSSNQYMSFMNMIFSAEKSNIIIDSCALLHDSSLLQQASNLTNGVYFRVPQLNGLLSYLLWLYLPDEQTRNMLVYPPKTDVDYRAACFCHHKLIDVGYVCSVCLSVFCTFTPICTTCNCNFRFDVNMLKKANSLKQGLMVNKLQYASKSKSDPINGSNKNLDSMDTGDINLNNSIEMIE</sequence>
<comment type="similarity">
    <text evidence="2 11">Belongs to the TFB4 family.</text>
</comment>
<evidence type="ECO:0000256" key="3">
    <source>
        <dbReference type="ARBA" id="ARBA00022723"/>
    </source>
</evidence>
<dbReference type="AlphaFoldDB" id="A0A3M7S9H2"/>
<evidence type="ECO:0000256" key="10">
    <source>
        <dbReference type="ARBA" id="ARBA00023242"/>
    </source>
</evidence>